<dbReference type="InterPro" id="IPR018188">
    <property type="entry name" value="RNase_T2_His_AS_1"/>
</dbReference>
<dbReference type="AlphaFoldDB" id="A0A1M5RS63"/>
<feature type="chain" id="PRO_5009913540" evidence="3">
    <location>
        <begin position="20"/>
        <end position="303"/>
    </location>
</feature>
<keyword evidence="3" id="KW-0732">Signal</keyword>
<dbReference type="InterPro" id="IPR001568">
    <property type="entry name" value="RNase_T2-like"/>
</dbReference>
<comment type="similarity">
    <text evidence="1 2">Belongs to the RNase T2 family.</text>
</comment>
<dbReference type="PANTHER" id="PTHR11240:SF22">
    <property type="entry name" value="RIBONUCLEASE T2"/>
    <property type="match status" value="1"/>
</dbReference>
<dbReference type="Pfam" id="PF00445">
    <property type="entry name" value="Ribonuclease_T2"/>
    <property type="match status" value="1"/>
</dbReference>
<dbReference type="Proteomes" id="UP000184268">
    <property type="component" value="Unassembled WGS sequence"/>
</dbReference>
<dbReference type="GO" id="GO:0006401">
    <property type="term" value="P:RNA catabolic process"/>
    <property type="evidence" value="ECO:0007669"/>
    <property type="project" value="UniProtKB-ARBA"/>
</dbReference>
<feature type="signal peptide" evidence="3">
    <location>
        <begin position="1"/>
        <end position="19"/>
    </location>
</feature>
<dbReference type="GO" id="GO:0033897">
    <property type="term" value="F:ribonuclease T2 activity"/>
    <property type="evidence" value="ECO:0007669"/>
    <property type="project" value="InterPro"/>
</dbReference>
<dbReference type="EMBL" id="FQXG01000002">
    <property type="protein sequence ID" value="SHH28633.1"/>
    <property type="molecule type" value="Genomic_DNA"/>
</dbReference>
<dbReference type="SUPFAM" id="SSF55895">
    <property type="entry name" value="Ribonuclease Rh-like"/>
    <property type="match status" value="1"/>
</dbReference>
<keyword evidence="5" id="KW-1185">Reference proteome</keyword>
<name>A0A1M5RS63_9GAMM</name>
<dbReference type="InterPro" id="IPR033130">
    <property type="entry name" value="RNase_T2_His_AS_2"/>
</dbReference>
<reference evidence="4 5" key="1">
    <citation type="submission" date="2016-11" db="EMBL/GenBank/DDBJ databases">
        <authorList>
            <person name="Jaros S."/>
            <person name="Januszkiewicz K."/>
            <person name="Wedrychowicz H."/>
        </authorList>
    </citation>
    <scope>NUCLEOTIDE SEQUENCE [LARGE SCALE GENOMIC DNA]</scope>
    <source>
        <strain evidence="4 5">DSM 16917</strain>
    </source>
</reference>
<organism evidence="4 5">
    <name type="scientific">Ferrimonas marina</name>
    <dbReference type="NCBI Taxonomy" id="299255"/>
    <lineage>
        <taxon>Bacteria</taxon>
        <taxon>Pseudomonadati</taxon>
        <taxon>Pseudomonadota</taxon>
        <taxon>Gammaproteobacteria</taxon>
        <taxon>Alteromonadales</taxon>
        <taxon>Ferrimonadaceae</taxon>
        <taxon>Ferrimonas</taxon>
    </lineage>
</organism>
<evidence type="ECO:0000256" key="3">
    <source>
        <dbReference type="SAM" id="SignalP"/>
    </source>
</evidence>
<dbReference type="STRING" id="299255.SAMN02745129_1713"/>
<accession>A0A1M5RS63</accession>
<evidence type="ECO:0000256" key="1">
    <source>
        <dbReference type="ARBA" id="ARBA00007469"/>
    </source>
</evidence>
<dbReference type="Gene3D" id="3.90.730.10">
    <property type="entry name" value="Ribonuclease T2-like"/>
    <property type="match status" value="1"/>
</dbReference>
<evidence type="ECO:0000256" key="2">
    <source>
        <dbReference type="RuleBase" id="RU004328"/>
    </source>
</evidence>
<evidence type="ECO:0000313" key="5">
    <source>
        <dbReference type="Proteomes" id="UP000184268"/>
    </source>
</evidence>
<dbReference type="GO" id="GO:0003723">
    <property type="term" value="F:RNA binding"/>
    <property type="evidence" value="ECO:0007669"/>
    <property type="project" value="InterPro"/>
</dbReference>
<dbReference type="PROSITE" id="PS00531">
    <property type="entry name" value="RNASE_T2_2"/>
    <property type="match status" value="1"/>
</dbReference>
<dbReference type="PANTHER" id="PTHR11240">
    <property type="entry name" value="RIBONUCLEASE T2"/>
    <property type="match status" value="1"/>
</dbReference>
<gene>
    <name evidence="4" type="ORF">SAMN02745129_1713</name>
</gene>
<proteinExistence type="inferred from homology"/>
<dbReference type="InterPro" id="IPR036430">
    <property type="entry name" value="RNase_T2-like_sf"/>
</dbReference>
<dbReference type="PROSITE" id="PS00530">
    <property type="entry name" value="RNASE_T2_1"/>
    <property type="match status" value="1"/>
</dbReference>
<protein>
    <submittedName>
        <fullName evidence="4">Ribonuclease T2</fullName>
    </submittedName>
</protein>
<sequence>MFRLLILLAFFTSPLAAQVAADGQFLASESCPAWHSIRQQTNPGNVTLIPGQAYPILAENRPQGEWWLVRVGDQRRWVSKACGERDGAATEPAQTATTALAQAPTPAGFSHYTLAMSWHSGFCASQGQRPDCRSPQANLVLHGLWPSGQPGRHPEYCDGSQRQRFCQYDSLGLPQGQWQALQQVMPGTQVCLGRYQWHKHGSCSGLAKGDYFELAIGYSHWLRSSEPARQLRSVAGTRVSRARVLGWFEQWGAKDAVSLHCRDGVLQEVRLNLVAQLPATPGPTSLLPASLSQRCPSQFEVLP</sequence>
<evidence type="ECO:0000313" key="4">
    <source>
        <dbReference type="EMBL" id="SHH28633.1"/>
    </source>
</evidence>